<reference evidence="1" key="1">
    <citation type="journal article" date="2021" name="PeerJ">
        <title>Extensive microbial diversity within the chicken gut microbiome revealed by metagenomics and culture.</title>
        <authorList>
            <person name="Gilroy R."/>
            <person name="Ravi A."/>
            <person name="Getino M."/>
            <person name="Pursley I."/>
            <person name="Horton D.L."/>
            <person name="Alikhan N.F."/>
            <person name="Baker D."/>
            <person name="Gharbi K."/>
            <person name="Hall N."/>
            <person name="Watson M."/>
            <person name="Adriaenssens E.M."/>
            <person name="Foster-Nyarko E."/>
            <person name="Jarju S."/>
            <person name="Secka A."/>
            <person name="Antonio M."/>
            <person name="Oren A."/>
            <person name="Chaudhuri R.R."/>
            <person name="La Ragione R."/>
            <person name="Hildebrand F."/>
            <person name="Pallen M.J."/>
        </authorList>
    </citation>
    <scope>NUCLEOTIDE SEQUENCE</scope>
    <source>
        <strain evidence="1">7886</strain>
    </source>
</reference>
<evidence type="ECO:0000313" key="2">
    <source>
        <dbReference type="Proteomes" id="UP000747013"/>
    </source>
</evidence>
<proteinExistence type="predicted"/>
<reference evidence="1" key="2">
    <citation type="submission" date="2021-09" db="EMBL/GenBank/DDBJ databases">
        <authorList>
            <person name="Gilroy R."/>
        </authorList>
    </citation>
    <scope>NUCLEOTIDE SEQUENCE</scope>
    <source>
        <strain evidence="1">7886</strain>
    </source>
</reference>
<evidence type="ECO:0000313" key="1">
    <source>
        <dbReference type="EMBL" id="HJF87094.1"/>
    </source>
</evidence>
<dbReference type="Proteomes" id="UP000747013">
    <property type="component" value="Unassembled WGS sequence"/>
</dbReference>
<protein>
    <submittedName>
        <fullName evidence="1">Uncharacterized protein</fullName>
    </submittedName>
</protein>
<dbReference type="AlphaFoldDB" id="A0A921HRI3"/>
<organism evidence="1 2">
    <name type="scientific">Companilactobacillus farciminis</name>
    <dbReference type="NCBI Taxonomy" id="1612"/>
    <lineage>
        <taxon>Bacteria</taxon>
        <taxon>Bacillati</taxon>
        <taxon>Bacillota</taxon>
        <taxon>Bacilli</taxon>
        <taxon>Lactobacillales</taxon>
        <taxon>Lactobacillaceae</taxon>
        <taxon>Companilactobacillus</taxon>
    </lineage>
</organism>
<comment type="caution">
    <text evidence="1">The sequence shown here is derived from an EMBL/GenBank/DDBJ whole genome shotgun (WGS) entry which is preliminary data.</text>
</comment>
<sequence length="56" mass="6669">MKLTINVTKRELQVMKDSLIDCCIKHPSQERFSKRAWFELYEAELRQKRATSPAKD</sequence>
<name>A0A921HRI3_9LACO</name>
<accession>A0A921HRI3</accession>
<gene>
    <name evidence="1" type="ORF">K8V88_06620</name>
</gene>
<dbReference type="EMBL" id="DYWC01000148">
    <property type="protein sequence ID" value="HJF87094.1"/>
    <property type="molecule type" value="Genomic_DNA"/>
</dbReference>